<dbReference type="AlphaFoldDB" id="A0A1W2CBU3"/>
<evidence type="ECO:0000256" key="1">
    <source>
        <dbReference type="ARBA" id="ARBA00010928"/>
    </source>
</evidence>
<dbReference type="EMBL" id="FWXR01000009">
    <property type="protein sequence ID" value="SMC82556.1"/>
    <property type="molecule type" value="Genomic_DNA"/>
</dbReference>
<dbReference type="GO" id="GO:0000166">
    <property type="term" value="F:nucleotide binding"/>
    <property type="evidence" value="ECO:0007669"/>
    <property type="project" value="InterPro"/>
</dbReference>
<dbReference type="Proteomes" id="UP000192656">
    <property type="component" value="Unassembled WGS sequence"/>
</dbReference>
<dbReference type="InterPro" id="IPR000683">
    <property type="entry name" value="Gfo/Idh/MocA-like_OxRdtase_N"/>
</dbReference>
<evidence type="ECO:0000256" key="3">
    <source>
        <dbReference type="SAM" id="MobiDB-lite"/>
    </source>
</evidence>
<dbReference type="PANTHER" id="PTHR22604:SF105">
    <property type="entry name" value="TRANS-1,2-DIHYDROBENZENE-1,2-DIOL DEHYDROGENASE"/>
    <property type="match status" value="1"/>
</dbReference>
<dbReference type="InterPro" id="IPR050984">
    <property type="entry name" value="Gfo/Idh/MocA_domain"/>
</dbReference>
<dbReference type="SUPFAM" id="SSF51735">
    <property type="entry name" value="NAD(P)-binding Rossmann-fold domains"/>
    <property type="match status" value="1"/>
</dbReference>
<sequence length="367" mass="39982">MPSIEGKIRYAVVGAGWISQGAFMPGVGQTSNSIMTAVVTGDPEKAKGLGNAYGLDAYGYDEYDKMLKSGTVDAVYVATPNFRHREFAEPALKAGIHVLLEKPMEVSMEDAEAIEAAAKASGAKLMVAYRLHCEPGTVAMVEAVRKGVIGKPRFFTSTFSQTVKPSNHRAQHGYWAGPVPDMGAYPINAVRNLFEAEPIEVMAIGTRTERGLDCDDTVSVILRFTEGRTASFTLSYSAESIDRFHLVGSDGIIEAMPAFGFGEGTAISYRLTKDGETSEHKAPVVDQFGGETEYFSDCILNDRDPEPNGEEGLCDMIVLAAIERALQTGEPQKLEPRSRQRRISKDEKRELPLAKVPDFVNTDVPME</sequence>
<dbReference type="InterPro" id="IPR055170">
    <property type="entry name" value="GFO_IDH_MocA-like_dom"/>
</dbReference>
<dbReference type="GO" id="GO:0016491">
    <property type="term" value="F:oxidoreductase activity"/>
    <property type="evidence" value="ECO:0007669"/>
    <property type="project" value="UniProtKB-KW"/>
</dbReference>
<feature type="region of interest" description="Disordered" evidence="3">
    <location>
        <begin position="328"/>
        <end position="367"/>
    </location>
</feature>
<protein>
    <submittedName>
        <fullName evidence="6">Predicted dehydrogenase</fullName>
    </submittedName>
</protein>
<dbReference type="RefSeq" id="WP_084410292.1">
    <property type="nucleotide sequence ID" value="NZ_FWXR01000009.1"/>
</dbReference>
<keyword evidence="7" id="KW-1185">Reference proteome</keyword>
<dbReference type="InterPro" id="IPR008354">
    <property type="entry name" value="Glc-Fru_OxRdtase_bac"/>
</dbReference>
<dbReference type="PRINTS" id="PR01775">
    <property type="entry name" value="GLFROXRDTASE"/>
</dbReference>
<dbReference type="OrthoDB" id="9792935at2"/>
<dbReference type="InterPro" id="IPR036291">
    <property type="entry name" value="NAD(P)-bd_dom_sf"/>
</dbReference>
<dbReference type="STRING" id="937218.SAMN06297251_10987"/>
<dbReference type="Pfam" id="PF22725">
    <property type="entry name" value="GFO_IDH_MocA_C3"/>
    <property type="match status" value="1"/>
</dbReference>
<feature type="compositionally biased region" description="Basic and acidic residues" evidence="3">
    <location>
        <begin position="332"/>
        <end position="352"/>
    </location>
</feature>
<dbReference type="Pfam" id="PF01408">
    <property type="entry name" value="GFO_IDH_MocA"/>
    <property type="match status" value="1"/>
</dbReference>
<dbReference type="Gene3D" id="3.30.360.10">
    <property type="entry name" value="Dihydrodipicolinate Reductase, domain 2"/>
    <property type="match status" value="1"/>
</dbReference>
<evidence type="ECO:0000259" key="4">
    <source>
        <dbReference type="Pfam" id="PF01408"/>
    </source>
</evidence>
<evidence type="ECO:0000313" key="6">
    <source>
        <dbReference type="EMBL" id="SMC82556.1"/>
    </source>
</evidence>
<dbReference type="SUPFAM" id="SSF55347">
    <property type="entry name" value="Glyceraldehyde-3-phosphate dehydrogenase-like, C-terminal domain"/>
    <property type="match status" value="1"/>
</dbReference>
<name>A0A1W2CBU3_9HYPH</name>
<gene>
    <name evidence="6" type="ORF">SAMN06297251_10987</name>
</gene>
<evidence type="ECO:0000256" key="2">
    <source>
        <dbReference type="ARBA" id="ARBA00023002"/>
    </source>
</evidence>
<feature type="domain" description="GFO/IDH/MocA-like oxidoreductase" evidence="5">
    <location>
        <begin position="139"/>
        <end position="254"/>
    </location>
</feature>
<accession>A0A1W2CBU3</accession>
<organism evidence="6 7">
    <name type="scientific">Fulvimarina manganoxydans</name>
    <dbReference type="NCBI Taxonomy" id="937218"/>
    <lineage>
        <taxon>Bacteria</taxon>
        <taxon>Pseudomonadati</taxon>
        <taxon>Pseudomonadota</taxon>
        <taxon>Alphaproteobacteria</taxon>
        <taxon>Hyphomicrobiales</taxon>
        <taxon>Aurantimonadaceae</taxon>
        <taxon>Fulvimarina</taxon>
    </lineage>
</organism>
<evidence type="ECO:0000259" key="5">
    <source>
        <dbReference type="Pfam" id="PF22725"/>
    </source>
</evidence>
<keyword evidence="2" id="KW-0560">Oxidoreductase</keyword>
<proteinExistence type="inferred from homology"/>
<dbReference type="PANTHER" id="PTHR22604">
    <property type="entry name" value="OXIDOREDUCTASES"/>
    <property type="match status" value="1"/>
</dbReference>
<dbReference type="Gene3D" id="3.40.50.720">
    <property type="entry name" value="NAD(P)-binding Rossmann-like Domain"/>
    <property type="match status" value="1"/>
</dbReference>
<reference evidence="6 7" key="1">
    <citation type="submission" date="2017-04" db="EMBL/GenBank/DDBJ databases">
        <authorList>
            <person name="Afonso C.L."/>
            <person name="Miller P.J."/>
            <person name="Scott M.A."/>
            <person name="Spackman E."/>
            <person name="Goraichik I."/>
            <person name="Dimitrov K.M."/>
            <person name="Suarez D.L."/>
            <person name="Swayne D.E."/>
        </authorList>
    </citation>
    <scope>NUCLEOTIDE SEQUENCE [LARGE SCALE GENOMIC DNA]</scope>
    <source>
        <strain evidence="6 7">CGMCC 1.10972</strain>
    </source>
</reference>
<comment type="similarity">
    <text evidence="1">Belongs to the Gfo/Idh/MocA family.</text>
</comment>
<evidence type="ECO:0000313" key="7">
    <source>
        <dbReference type="Proteomes" id="UP000192656"/>
    </source>
</evidence>
<feature type="domain" description="Gfo/Idh/MocA-like oxidoreductase N-terminal" evidence="4">
    <location>
        <begin position="8"/>
        <end position="129"/>
    </location>
</feature>